<evidence type="ECO:0000313" key="4">
    <source>
        <dbReference type="Proteomes" id="UP000183404"/>
    </source>
</evidence>
<feature type="region of interest" description="Disordered" evidence="1">
    <location>
        <begin position="119"/>
        <end position="160"/>
    </location>
</feature>
<feature type="transmembrane region" description="Helical" evidence="2">
    <location>
        <begin position="12"/>
        <end position="29"/>
    </location>
</feature>
<keyword evidence="2" id="KW-1133">Transmembrane helix</keyword>
<dbReference type="Proteomes" id="UP000183404">
    <property type="component" value="Unassembled WGS sequence"/>
</dbReference>
<evidence type="ECO:0000313" key="3">
    <source>
        <dbReference type="EMBL" id="SDF28894.1"/>
    </source>
</evidence>
<dbReference type="RefSeq" id="WP_004405172.1">
    <property type="nucleotide sequence ID" value="NZ_FNBS01000008.1"/>
</dbReference>
<organism evidence="3 4">
    <name type="scientific">Thermoanaerobacter thermohydrosulfuricus</name>
    <name type="common">Clostridium thermohydrosulfuricum</name>
    <dbReference type="NCBI Taxonomy" id="1516"/>
    <lineage>
        <taxon>Bacteria</taxon>
        <taxon>Bacillati</taxon>
        <taxon>Bacillota</taxon>
        <taxon>Clostridia</taxon>
        <taxon>Thermoanaerobacterales</taxon>
        <taxon>Thermoanaerobacteraceae</taxon>
        <taxon>Thermoanaerobacter</taxon>
    </lineage>
</organism>
<protein>
    <submittedName>
        <fullName evidence="3">Stage II sporulation protein P</fullName>
    </submittedName>
</protein>
<gene>
    <name evidence="3" type="ORF">SAMN04244560_00528</name>
</gene>
<dbReference type="EMBL" id="FNBS01000008">
    <property type="protein sequence ID" value="SDF28894.1"/>
    <property type="molecule type" value="Genomic_DNA"/>
</dbReference>
<dbReference type="Pfam" id="PF07454">
    <property type="entry name" value="SpoIIP"/>
    <property type="match status" value="1"/>
</dbReference>
<sequence length="397" mass="45700">MYRYYSFSKISRIMFLILLLINVFLYNWMTQPYKGEYRQIIGDSFSEEYDKLDSLFVTSINYTLPIIEVAFTSQGYTGKDLTFSSLLNAKVKDPINILKFQLPILAQIDLEKVSANNIQNNDAQTNPPSNNNVNLSDTNAQSDKNTPQTQGEEEKPVSKNIDNSKPYLLIYHTHTMEAYAATEKNKYIARYGYDRTDDLNYTVAKVADYLTEYLRKEGIPVFHDKTINDYNYDKSYVNSFATVSKILKEYPSIKAAIDLHRDGYGAVMKPGVETIPVLSNLPNQDFRKKYVMEINGEKVAKVSFIIGSRRTPEMKEDWRRNYEFAKRISDKLNELYPGLSLGVQVKPYSEYNQHLLEKSILIELGSNYNTLEEAIATTKYLAKAISEVIKQQQDFGQ</sequence>
<dbReference type="NCBIfam" id="TIGR02867">
    <property type="entry name" value="spore_II_P"/>
    <property type="match status" value="1"/>
</dbReference>
<reference evidence="3 4" key="1">
    <citation type="submission" date="2016-10" db="EMBL/GenBank/DDBJ databases">
        <authorList>
            <person name="de Groot N.N."/>
        </authorList>
    </citation>
    <scope>NUCLEOTIDE SEQUENCE [LARGE SCALE GENOMIC DNA]</scope>
    <source>
        <strain evidence="3 4">DSM 569</strain>
    </source>
</reference>
<evidence type="ECO:0000256" key="1">
    <source>
        <dbReference type="SAM" id="MobiDB-lite"/>
    </source>
</evidence>
<accession>A0A1G7JVR8</accession>
<keyword evidence="2" id="KW-0472">Membrane</keyword>
<feature type="compositionally biased region" description="Polar residues" evidence="1">
    <location>
        <begin position="119"/>
        <end position="150"/>
    </location>
</feature>
<dbReference type="AlphaFoldDB" id="A0A1G7JVR8"/>
<keyword evidence="2" id="KW-0812">Transmembrane</keyword>
<proteinExistence type="predicted"/>
<dbReference type="InterPro" id="IPR010897">
    <property type="entry name" value="Spore_II_P"/>
</dbReference>
<evidence type="ECO:0000256" key="2">
    <source>
        <dbReference type="SAM" id="Phobius"/>
    </source>
</evidence>
<name>A0A1G7JVR8_THETY</name>